<organism evidence="9 10">
    <name type="scientific">Petromyzon marinus</name>
    <name type="common">Sea lamprey</name>
    <dbReference type="NCBI Taxonomy" id="7757"/>
    <lineage>
        <taxon>Eukaryota</taxon>
        <taxon>Metazoa</taxon>
        <taxon>Chordata</taxon>
        <taxon>Craniata</taxon>
        <taxon>Vertebrata</taxon>
        <taxon>Cyclostomata</taxon>
        <taxon>Hyperoartia</taxon>
        <taxon>Petromyzontiformes</taxon>
        <taxon>Petromyzontidae</taxon>
        <taxon>Petromyzon</taxon>
    </lineage>
</organism>
<evidence type="ECO:0000256" key="3">
    <source>
        <dbReference type="ARBA" id="ARBA00022679"/>
    </source>
</evidence>
<dbReference type="InterPro" id="IPR025714">
    <property type="entry name" value="Methyltranfer_dom"/>
</dbReference>
<accession>A0AAJ7WM24</accession>
<dbReference type="CDD" id="cd02440">
    <property type="entry name" value="AdoMet_MTases"/>
    <property type="match status" value="1"/>
</dbReference>
<keyword evidence="4" id="KW-0511">Multifunctional enzyme</keyword>
<dbReference type="AlphaFoldDB" id="A0AAJ7WM24"/>
<evidence type="ECO:0000256" key="7">
    <source>
        <dbReference type="SAM" id="MobiDB-lite"/>
    </source>
</evidence>
<dbReference type="InterPro" id="IPR029063">
    <property type="entry name" value="SAM-dependent_MTases_sf"/>
</dbReference>
<dbReference type="Proteomes" id="UP001318040">
    <property type="component" value="Chromosome 4"/>
</dbReference>
<dbReference type="Pfam" id="PF13847">
    <property type="entry name" value="Methyltransf_31"/>
    <property type="match status" value="1"/>
</dbReference>
<dbReference type="RefSeq" id="XP_032802462.1">
    <property type="nucleotide sequence ID" value="XM_032946571.1"/>
</dbReference>
<comment type="similarity">
    <text evidence="1">Belongs to the methyltransferase superfamily.</text>
</comment>
<feature type="compositionally biased region" description="Basic residues" evidence="7">
    <location>
        <begin position="439"/>
        <end position="449"/>
    </location>
</feature>
<evidence type="ECO:0000256" key="2">
    <source>
        <dbReference type="ARBA" id="ARBA00022603"/>
    </source>
</evidence>
<feature type="domain" description="Methyltransferase" evidence="8">
    <location>
        <begin position="49"/>
        <end position="170"/>
    </location>
</feature>
<dbReference type="CTD" id="51603"/>
<feature type="region of interest" description="Disordered" evidence="7">
    <location>
        <begin position="662"/>
        <end position="694"/>
    </location>
</feature>
<dbReference type="GeneID" id="116938852"/>
<dbReference type="InterPro" id="IPR051419">
    <property type="entry name" value="Lys/N-term_MeTrsfase_sf"/>
</dbReference>
<dbReference type="Gene3D" id="3.40.50.150">
    <property type="entry name" value="Vaccinia Virus protein VP39"/>
    <property type="match status" value="2"/>
</dbReference>
<name>A0AAJ7WM24_PETMA</name>
<evidence type="ECO:0000256" key="4">
    <source>
        <dbReference type="ARBA" id="ARBA00023268"/>
    </source>
</evidence>
<keyword evidence="2 10" id="KW-0489">Methyltransferase</keyword>
<feature type="region of interest" description="Disordered" evidence="7">
    <location>
        <begin position="438"/>
        <end position="458"/>
    </location>
</feature>
<feature type="compositionally biased region" description="Low complexity" evidence="7">
    <location>
        <begin position="669"/>
        <end position="694"/>
    </location>
</feature>
<sequence>MELLPRSHRDFSSARYWERFFERRGDDAFEWYGSYEELAGLLRRYVKPSDQVLVVGCGNSELSERVHDAGLAKSVVSVDVSETAVRVMRERRPDLDFRVMDVTAMDFDDGSFQVVLDKGTLDALMPDSSPPTLLTVTRMFSEISRVLQFGGRYLCVSLAQEHILHMLVEHFSTVEGWPVRVHVLPQAPTSPAGSTEHTGPNMPVFFVVLTRFHRLPGPAQPPILELCLDSQGGGKPTRLESSKWLLSAVQDHQLLAIVRSRLQRPDGAGEDCSLDLLAPGASSPRYSLHVVDRRPSPPGKAFAIFIVPQGRESEWLFGSREGRRQLAASAGFGRLVVATLHRGQDYAGGMEAVQAELSGPVMQLAPPGLSSRRQQVPFLSAGGPGAGLGERAVRLQAAGMVVEDVTAEDARRYRRLLFLSNPNLIQSEARLIPSTALATKKKNKKKSPGRRAEPGGAAAVRTADGAEIDAAFLSCDHHQAMVGGLALLRFEPAAAFRVLLVGLGGGSLPLFLHRLFPACSLVVVEIDPAVVAVASEWFGFCGDERAHVVVGDGVAHIRAMAARGEPALDAVLFDVDSKEPALGMSCPPAAFVEPALLRDVGSLIGPHGLFMLNLVCRDPALKQTTVSSLKDAFSWVSYVTIPEEVNEVYYCRGPVTLLAAAPSPNPGTADGVSASSSEGEAAREGGVATRRGGATDVREAGQLSAELQAWLQKRAKSHVHELRLAEMLGSLKLA</sequence>
<dbReference type="KEGG" id="pmrn:116938852"/>
<evidence type="ECO:0000256" key="6">
    <source>
        <dbReference type="ARBA" id="ARBA00081503"/>
    </source>
</evidence>
<evidence type="ECO:0000259" key="8">
    <source>
        <dbReference type="Pfam" id="PF13847"/>
    </source>
</evidence>
<dbReference type="GO" id="GO:0008168">
    <property type="term" value="F:methyltransferase activity"/>
    <property type="evidence" value="ECO:0007669"/>
    <property type="project" value="UniProtKB-KW"/>
</dbReference>
<proteinExistence type="inferred from homology"/>
<reference evidence="10" key="1">
    <citation type="submission" date="2025-08" db="UniProtKB">
        <authorList>
            <consortium name="RefSeq"/>
        </authorList>
    </citation>
    <scope>IDENTIFICATION</scope>
    <source>
        <tissue evidence="10">Sperm</tissue>
    </source>
</reference>
<dbReference type="FunFam" id="3.40.50.150:FF:000110">
    <property type="entry name" value="methyltransferase-like protein 13 isoform X1"/>
    <property type="match status" value="1"/>
</dbReference>
<keyword evidence="9" id="KW-1185">Reference proteome</keyword>
<evidence type="ECO:0000256" key="5">
    <source>
        <dbReference type="ARBA" id="ARBA00071300"/>
    </source>
</evidence>
<dbReference type="GO" id="GO:0032259">
    <property type="term" value="P:methylation"/>
    <property type="evidence" value="ECO:0007669"/>
    <property type="project" value="UniProtKB-KW"/>
</dbReference>
<evidence type="ECO:0000256" key="1">
    <source>
        <dbReference type="ARBA" id="ARBA00008361"/>
    </source>
</evidence>
<evidence type="ECO:0000313" key="10">
    <source>
        <dbReference type="RefSeq" id="XP_032802462.1"/>
    </source>
</evidence>
<dbReference type="SUPFAM" id="SSF53335">
    <property type="entry name" value="S-adenosyl-L-methionine-dependent methyltransferases"/>
    <property type="match status" value="2"/>
</dbReference>
<keyword evidence="3" id="KW-0808">Transferase</keyword>
<dbReference type="PANTHER" id="PTHR12176">
    <property type="entry name" value="SAM-DEPENDENT METHYLTRANSFERASE SUPERFAMILY PROTEIN"/>
    <property type="match status" value="1"/>
</dbReference>
<evidence type="ECO:0000313" key="9">
    <source>
        <dbReference type="Proteomes" id="UP001318040"/>
    </source>
</evidence>
<dbReference type="PANTHER" id="PTHR12176:SF78">
    <property type="entry name" value="EEF1A LYSINE AND N-TERMINAL METHYLTRANSFERASE"/>
    <property type="match status" value="1"/>
</dbReference>
<gene>
    <name evidence="10" type="primary">EEF1AKNMT</name>
</gene>
<protein>
    <recommendedName>
        <fullName evidence="5">eEF1A lysine and N-terminal methyltransferase</fullName>
    </recommendedName>
    <alternativeName>
        <fullName evidence="6">Methyltransferase-like protein 13</fullName>
    </alternativeName>
</protein>